<reference evidence="1" key="1">
    <citation type="submission" date="2020-08" db="EMBL/GenBank/DDBJ databases">
        <title>Multicomponent nature underlies the extraordinary mechanical properties of spider dragline silk.</title>
        <authorList>
            <person name="Kono N."/>
            <person name="Nakamura H."/>
            <person name="Mori M."/>
            <person name="Yoshida Y."/>
            <person name="Ohtoshi R."/>
            <person name="Malay A.D."/>
            <person name="Moran D.A.P."/>
            <person name="Tomita M."/>
            <person name="Numata K."/>
            <person name="Arakawa K."/>
        </authorList>
    </citation>
    <scope>NUCLEOTIDE SEQUENCE</scope>
</reference>
<proteinExistence type="predicted"/>
<accession>A0A8X6RYX8</accession>
<dbReference type="Proteomes" id="UP000887159">
    <property type="component" value="Unassembled WGS sequence"/>
</dbReference>
<organism evidence="1 2">
    <name type="scientific">Trichonephila clavipes</name>
    <name type="common">Golden silk orbweaver</name>
    <name type="synonym">Nephila clavipes</name>
    <dbReference type="NCBI Taxonomy" id="2585209"/>
    <lineage>
        <taxon>Eukaryota</taxon>
        <taxon>Metazoa</taxon>
        <taxon>Ecdysozoa</taxon>
        <taxon>Arthropoda</taxon>
        <taxon>Chelicerata</taxon>
        <taxon>Arachnida</taxon>
        <taxon>Araneae</taxon>
        <taxon>Araneomorphae</taxon>
        <taxon>Entelegynae</taxon>
        <taxon>Araneoidea</taxon>
        <taxon>Nephilidae</taxon>
        <taxon>Trichonephila</taxon>
    </lineage>
</organism>
<dbReference type="AlphaFoldDB" id="A0A8X6RYX8"/>
<evidence type="ECO:0000313" key="2">
    <source>
        <dbReference type="Proteomes" id="UP000887159"/>
    </source>
</evidence>
<sequence length="95" mass="10782">MFVKSLKNFIDANSDDENEMTTAAPVPTSSKMKNIMENSLNGQYCTRVDSEDLQDGGSRLRGRGRYNRWTIINDFRNSARFDIAHCMSSIILEAN</sequence>
<name>A0A8X6RYX8_TRICX</name>
<protein>
    <submittedName>
        <fullName evidence="1">Uncharacterized protein</fullName>
    </submittedName>
</protein>
<gene>
    <name evidence="1" type="ORF">TNCV_3505961</name>
</gene>
<comment type="caution">
    <text evidence="1">The sequence shown here is derived from an EMBL/GenBank/DDBJ whole genome shotgun (WGS) entry which is preliminary data.</text>
</comment>
<evidence type="ECO:0000313" key="1">
    <source>
        <dbReference type="EMBL" id="GFY02716.1"/>
    </source>
</evidence>
<keyword evidence="2" id="KW-1185">Reference proteome</keyword>
<dbReference type="EMBL" id="BMAU01021233">
    <property type="protein sequence ID" value="GFY02716.1"/>
    <property type="molecule type" value="Genomic_DNA"/>
</dbReference>